<dbReference type="PIRSF" id="PIRSF004649">
    <property type="entry name" value="MlaC"/>
    <property type="match status" value="1"/>
</dbReference>
<evidence type="ECO:0000313" key="2">
    <source>
        <dbReference type="EMBL" id="EAS48249.1"/>
    </source>
</evidence>
<sequence length="213" mass="23725">MSGVFMTFKKWFCLGSLALAGVMGFVSLSAAQDDTSDPYQQIEQVTVELLNTIATHQDGYPENERAYFDGLDALLQDSIDFAFIARNVMGSYHKQATAEQRASFAATFRNGLIETYGRGLIGYENQEIVLVKVQAVPEGQRRLTVKQEIRSTDTVYPLEYSMARKKTGQWMVVNVVINGINLGKTFRNQFVQSAQRAGGDIDQVINGWSSESL</sequence>
<dbReference type="Pfam" id="PF05494">
    <property type="entry name" value="MlaC"/>
    <property type="match status" value="1"/>
</dbReference>
<evidence type="ECO:0000313" key="3">
    <source>
        <dbReference type="Proteomes" id="UP000005555"/>
    </source>
</evidence>
<feature type="chain" id="PRO_5004198228" evidence="1">
    <location>
        <begin position="32"/>
        <end position="213"/>
    </location>
</feature>
<dbReference type="InterPro" id="IPR008869">
    <property type="entry name" value="MlaC/ttg2D"/>
</dbReference>
<evidence type="ECO:0000256" key="1">
    <source>
        <dbReference type="SAM" id="SignalP"/>
    </source>
</evidence>
<dbReference type="eggNOG" id="COG2854">
    <property type="taxonomic scope" value="Bacteria"/>
</dbReference>
<organism evidence="2 3">
    <name type="scientific">gamma proteobacterium HTCC2207</name>
    <dbReference type="NCBI Taxonomy" id="314287"/>
    <lineage>
        <taxon>Bacteria</taxon>
        <taxon>Pseudomonadati</taxon>
        <taxon>Pseudomonadota</taxon>
        <taxon>Gammaproteobacteria</taxon>
        <taxon>Cellvibrionales</taxon>
        <taxon>Porticoccaceae</taxon>
        <taxon>SAR92 clade</taxon>
    </lineage>
</organism>
<dbReference type="STRING" id="314287.GB2207_10571"/>
<dbReference type="HOGENOM" id="CLU_094502_0_0_6"/>
<keyword evidence="3" id="KW-1185">Reference proteome</keyword>
<name>Q1YU09_9GAMM</name>
<reference evidence="2 3" key="1">
    <citation type="submission" date="2006-03" db="EMBL/GenBank/DDBJ databases">
        <authorList>
            <person name="Giovannoni S.J."/>
            <person name="Cho J.-C."/>
            <person name="Ferriera S."/>
            <person name="Johnson J."/>
            <person name="Kravitz S."/>
            <person name="Halpern A."/>
            <person name="Remington K."/>
            <person name="Beeson K."/>
            <person name="Tran B."/>
            <person name="Rogers Y.-H."/>
            <person name="Friedman R."/>
            <person name="Venter J.C."/>
        </authorList>
    </citation>
    <scope>NUCLEOTIDE SEQUENCE [LARGE SCALE GENOMIC DNA]</scope>
    <source>
        <strain evidence="2 3">HTCC2207</strain>
    </source>
</reference>
<dbReference type="AlphaFoldDB" id="Q1YU09"/>
<protein>
    <submittedName>
        <fullName evidence="2">Toluene tolerance protein</fullName>
    </submittedName>
</protein>
<dbReference type="InterPro" id="IPR042245">
    <property type="entry name" value="Tgt2/MlaC_sf"/>
</dbReference>
<dbReference type="OrthoDB" id="9787053at2"/>
<dbReference type="PANTHER" id="PTHR36573:SF1">
    <property type="entry name" value="INTERMEMBRANE PHOSPHOLIPID TRANSPORT SYSTEM BINDING PROTEIN MLAC"/>
    <property type="match status" value="1"/>
</dbReference>
<comment type="caution">
    <text evidence="2">The sequence shown here is derived from an EMBL/GenBank/DDBJ whole genome shotgun (WGS) entry which is preliminary data.</text>
</comment>
<accession>Q1YU09</accession>
<feature type="signal peptide" evidence="1">
    <location>
        <begin position="1"/>
        <end position="31"/>
    </location>
</feature>
<proteinExistence type="predicted"/>
<dbReference type="PANTHER" id="PTHR36573">
    <property type="entry name" value="INTERMEMBRANE PHOSPHOLIPID TRANSPORT SYSTEM BINDING PROTEIN MLAC"/>
    <property type="match status" value="1"/>
</dbReference>
<gene>
    <name evidence="2" type="ORF">GB2207_10571</name>
</gene>
<keyword evidence="1" id="KW-0732">Signal</keyword>
<dbReference type="EMBL" id="AAPI01000001">
    <property type="protein sequence ID" value="EAS48249.1"/>
    <property type="molecule type" value="Genomic_DNA"/>
</dbReference>
<dbReference type="Proteomes" id="UP000005555">
    <property type="component" value="Unassembled WGS sequence"/>
</dbReference>
<dbReference type="Gene3D" id="3.10.450.710">
    <property type="entry name" value="Tgt2/MlaC"/>
    <property type="match status" value="1"/>
</dbReference>